<feature type="domain" description="4Fe-4S ferredoxin-type" evidence="5">
    <location>
        <begin position="87"/>
        <end position="118"/>
    </location>
</feature>
<sequence>MQEISQDKRREFIKKCGLVFASTVSLQASPNVFTNSKTPRYGMVVDLSRCVGCQSCTASCSMENDVPIAQFRTIVSEYEAKDDKGNGVIASLPRLCNHCQKPACIDVCPTGASYQRQNGIVKVDTQACISCALCVEACPYHARFLNKENLTADKCTLCDHRLRDGLLPACVESCVGASRIVGDLHDENSQIRKFLQTHKTMVLYSPKDTNPQVFYHGISQILAKNEESQEYKRVIHWSEELYVF</sequence>
<keyword evidence="7" id="KW-1185">Reference proteome</keyword>
<keyword evidence="2" id="KW-0479">Metal-binding</keyword>
<dbReference type="PANTHER" id="PTHR43177">
    <property type="entry name" value="PROTEIN NRFC"/>
    <property type="match status" value="1"/>
</dbReference>
<reference evidence="6 7" key="1">
    <citation type="submission" date="2016-02" db="EMBL/GenBank/DDBJ databases">
        <authorList>
            <consortium name="Pathogen Informatics"/>
        </authorList>
    </citation>
    <scope>NUCLEOTIDE SEQUENCE [LARGE SCALE GENOMIC DNA]</scope>
    <source>
        <strain evidence="6 7">RC20</strain>
    </source>
</reference>
<dbReference type="Gene3D" id="3.30.70.20">
    <property type="match status" value="2"/>
</dbReference>
<protein>
    <submittedName>
        <fullName evidence="6">Methyl-accepting chemotaxis sensory transducer</fullName>
    </submittedName>
</protein>
<dbReference type="AlphaFoldDB" id="A0A128EP03"/>
<evidence type="ECO:0000256" key="3">
    <source>
        <dbReference type="ARBA" id="ARBA00023004"/>
    </source>
</evidence>
<feature type="domain" description="4Fe-4S ferredoxin-type" evidence="5">
    <location>
        <begin position="119"/>
        <end position="148"/>
    </location>
</feature>
<dbReference type="OrthoDB" id="9789030at2"/>
<keyword evidence="1" id="KW-0004">4Fe-4S</keyword>
<name>A0A128EP03_9BACT</name>
<organism evidence="6 7">
    <name type="scientific">Campylobacter geochelonis</name>
    <dbReference type="NCBI Taxonomy" id="1780362"/>
    <lineage>
        <taxon>Bacteria</taxon>
        <taxon>Pseudomonadati</taxon>
        <taxon>Campylobacterota</taxon>
        <taxon>Epsilonproteobacteria</taxon>
        <taxon>Campylobacterales</taxon>
        <taxon>Campylobacteraceae</taxon>
        <taxon>Campylobacter</taxon>
    </lineage>
</organism>
<dbReference type="PROSITE" id="PS51379">
    <property type="entry name" value="4FE4S_FER_2"/>
    <property type="match status" value="3"/>
</dbReference>
<evidence type="ECO:0000256" key="1">
    <source>
        <dbReference type="ARBA" id="ARBA00022485"/>
    </source>
</evidence>
<proteinExistence type="predicted"/>
<keyword evidence="4" id="KW-0411">Iron-sulfur</keyword>
<dbReference type="SUPFAM" id="SSF54862">
    <property type="entry name" value="4Fe-4S ferredoxins"/>
    <property type="match status" value="1"/>
</dbReference>
<evidence type="ECO:0000259" key="5">
    <source>
        <dbReference type="PROSITE" id="PS51379"/>
    </source>
</evidence>
<dbReference type="EMBL" id="FIZP01000001">
    <property type="protein sequence ID" value="CZE46110.1"/>
    <property type="molecule type" value="Genomic_DNA"/>
</dbReference>
<evidence type="ECO:0000256" key="4">
    <source>
        <dbReference type="ARBA" id="ARBA00023014"/>
    </source>
</evidence>
<dbReference type="PROSITE" id="PS00198">
    <property type="entry name" value="4FE4S_FER_1"/>
    <property type="match status" value="1"/>
</dbReference>
<evidence type="ECO:0000313" key="7">
    <source>
        <dbReference type="Proteomes" id="UP000069632"/>
    </source>
</evidence>
<accession>A0A128EP03</accession>
<dbReference type="Pfam" id="PF13247">
    <property type="entry name" value="Fer4_11"/>
    <property type="match status" value="1"/>
</dbReference>
<dbReference type="InterPro" id="IPR017900">
    <property type="entry name" value="4Fe4S_Fe_S_CS"/>
</dbReference>
<dbReference type="Proteomes" id="UP000069632">
    <property type="component" value="Unassembled WGS sequence"/>
</dbReference>
<keyword evidence="3" id="KW-0408">Iron</keyword>
<dbReference type="InterPro" id="IPR050954">
    <property type="entry name" value="ET_IronSulfur_Cluster-Binding"/>
</dbReference>
<dbReference type="GO" id="GO:0051539">
    <property type="term" value="F:4 iron, 4 sulfur cluster binding"/>
    <property type="evidence" value="ECO:0007669"/>
    <property type="project" value="UniProtKB-KW"/>
</dbReference>
<dbReference type="PANTHER" id="PTHR43177:SF9">
    <property type="entry name" value="PROTEIN NRFC"/>
    <property type="match status" value="1"/>
</dbReference>
<dbReference type="RefSeq" id="WP_075493882.1">
    <property type="nucleotide sequence ID" value="NZ_CP053844.1"/>
</dbReference>
<dbReference type="InterPro" id="IPR017896">
    <property type="entry name" value="4Fe4S_Fe-S-bd"/>
</dbReference>
<evidence type="ECO:0000313" key="6">
    <source>
        <dbReference type="EMBL" id="CZE46110.1"/>
    </source>
</evidence>
<dbReference type="CDD" id="cd10551">
    <property type="entry name" value="PsrB"/>
    <property type="match status" value="1"/>
</dbReference>
<feature type="domain" description="4Fe-4S ferredoxin-type" evidence="5">
    <location>
        <begin position="41"/>
        <end position="71"/>
    </location>
</feature>
<gene>
    <name evidence="6" type="primary">dmsB_1</name>
    <name evidence="6" type="ORF">ERS672216_00200</name>
</gene>
<evidence type="ECO:0000256" key="2">
    <source>
        <dbReference type="ARBA" id="ARBA00022723"/>
    </source>
</evidence>
<dbReference type="GO" id="GO:0046872">
    <property type="term" value="F:metal ion binding"/>
    <property type="evidence" value="ECO:0007669"/>
    <property type="project" value="UniProtKB-KW"/>
</dbReference>
<dbReference type="Pfam" id="PF12800">
    <property type="entry name" value="Fer4_4"/>
    <property type="match status" value="1"/>
</dbReference>